<dbReference type="InterPro" id="IPR052106">
    <property type="entry name" value="PINc/VapC_TA"/>
</dbReference>
<proteinExistence type="predicted"/>
<dbReference type="SMART" id="SM00670">
    <property type="entry name" value="PINc"/>
    <property type="match status" value="1"/>
</dbReference>
<dbReference type="STRING" id="694429.Pyrfu_0621"/>
<dbReference type="EMBL" id="CP002838">
    <property type="protein sequence ID" value="AEM38490.1"/>
    <property type="molecule type" value="Genomic_DNA"/>
</dbReference>
<dbReference type="InterPro" id="IPR002716">
    <property type="entry name" value="PIN_dom"/>
</dbReference>
<dbReference type="OrthoDB" id="41298at2157"/>
<evidence type="ECO:0000313" key="2">
    <source>
        <dbReference type="EMBL" id="AEM38490.1"/>
    </source>
</evidence>
<accession>G0EHB5</accession>
<dbReference type="eggNOG" id="arCOG00713">
    <property type="taxonomic scope" value="Archaea"/>
</dbReference>
<dbReference type="PANTHER" id="PTHR38826:SF5">
    <property type="entry name" value="RIBONUCLEASE VAPC13"/>
    <property type="match status" value="1"/>
</dbReference>
<keyword evidence="3" id="KW-1185">Reference proteome</keyword>
<dbReference type="SUPFAM" id="SSF88723">
    <property type="entry name" value="PIN domain-like"/>
    <property type="match status" value="1"/>
</dbReference>
<dbReference type="CDD" id="cd09854">
    <property type="entry name" value="PIN_VapC-like"/>
    <property type="match status" value="1"/>
</dbReference>
<dbReference type="HOGENOM" id="CLU_1850709_0_0_2"/>
<dbReference type="AlphaFoldDB" id="G0EHB5"/>
<sequence>MSVPRRFIDSNVFVYVLSGDSRFAQRALAILEDAEDGVYEAYTSTLVVSQVLAHLERRGRREAMEKFLEYLGDSPITVVETRLDDFTYALRLARENNLSFQKLWDDLVIASQMVRLGIREIYSNDTDFDRIPGITRLF</sequence>
<dbReference type="InParanoid" id="G0EHB5"/>
<dbReference type="Gene3D" id="3.40.50.1010">
    <property type="entry name" value="5'-nuclease"/>
    <property type="match status" value="1"/>
</dbReference>
<reference evidence="2 3" key="1">
    <citation type="journal article" date="2011" name="Stand. Genomic Sci.">
        <title>Complete genome sequence of the hyperthermophilic chemolithoautotroph Pyrolobus fumarii type strain (1A).</title>
        <authorList>
            <person name="Anderson I."/>
            <person name="Goker M."/>
            <person name="Nolan M."/>
            <person name="Lucas S."/>
            <person name="Hammon N."/>
            <person name="Deshpande S."/>
            <person name="Cheng J.F."/>
            <person name="Tapia R."/>
            <person name="Han C."/>
            <person name="Goodwin L."/>
            <person name="Pitluck S."/>
            <person name="Huntemann M."/>
            <person name="Liolios K."/>
            <person name="Ivanova N."/>
            <person name="Pagani I."/>
            <person name="Mavromatis K."/>
            <person name="Ovchinikova G."/>
            <person name="Pati A."/>
            <person name="Chen A."/>
            <person name="Palaniappan K."/>
            <person name="Land M."/>
            <person name="Hauser L."/>
            <person name="Brambilla E.M."/>
            <person name="Huber H."/>
            <person name="Yasawong M."/>
            <person name="Rohde M."/>
            <person name="Spring S."/>
            <person name="Abt B."/>
            <person name="Sikorski J."/>
            <person name="Wirth R."/>
            <person name="Detter J.C."/>
            <person name="Woyke T."/>
            <person name="Bristow J."/>
            <person name="Eisen J.A."/>
            <person name="Markowitz V."/>
            <person name="Hugenholtz P."/>
            <person name="Kyrpides N.C."/>
            <person name="Klenk H.P."/>
            <person name="Lapidus A."/>
        </authorList>
    </citation>
    <scope>NUCLEOTIDE SEQUENCE [LARGE SCALE GENOMIC DNA]</scope>
    <source>
        <strain evidence="3">DSM 11204 / 1A</strain>
    </source>
</reference>
<dbReference type="Pfam" id="PF01850">
    <property type="entry name" value="PIN"/>
    <property type="match status" value="1"/>
</dbReference>
<organism evidence="2 3">
    <name type="scientific">Pyrolobus fumarii (strain DSM 11204 / 1A)</name>
    <dbReference type="NCBI Taxonomy" id="694429"/>
    <lineage>
        <taxon>Archaea</taxon>
        <taxon>Thermoproteota</taxon>
        <taxon>Thermoprotei</taxon>
        <taxon>Desulfurococcales</taxon>
        <taxon>Pyrodictiaceae</taxon>
        <taxon>Pyrolobus</taxon>
    </lineage>
</organism>
<gene>
    <name evidence="2" type="ordered locus">Pyrfu_0621</name>
</gene>
<dbReference type="InterPro" id="IPR029060">
    <property type="entry name" value="PIN-like_dom_sf"/>
</dbReference>
<evidence type="ECO:0000259" key="1">
    <source>
        <dbReference type="SMART" id="SM00670"/>
    </source>
</evidence>
<dbReference type="KEGG" id="pfm:Pyrfu_0621"/>
<protein>
    <submittedName>
        <fullName evidence="2">PilT protein domain protein</fullName>
    </submittedName>
</protein>
<dbReference type="Proteomes" id="UP000001037">
    <property type="component" value="Chromosome"/>
</dbReference>
<feature type="domain" description="PIN" evidence="1">
    <location>
        <begin position="4"/>
        <end position="130"/>
    </location>
</feature>
<evidence type="ECO:0000313" key="3">
    <source>
        <dbReference type="Proteomes" id="UP000001037"/>
    </source>
</evidence>
<name>G0EHB5_PYRF1</name>
<dbReference type="PANTHER" id="PTHR38826">
    <property type="entry name" value="RIBONUCLEASE VAPC13"/>
    <property type="match status" value="1"/>
</dbReference>